<dbReference type="GO" id="GO:0043565">
    <property type="term" value="F:sequence-specific DNA binding"/>
    <property type="evidence" value="ECO:0007669"/>
    <property type="project" value="InterPro"/>
</dbReference>
<dbReference type="PROSITE" id="PS50110">
    <property type="entry name" value="RESPONSE_REGULATORY"/>
    <property type="match status" value="1"/>
</dbReference>
<keyword evidence="2" id="KW-0238">DNA-binding</keyword>
<proteinExistence type="predicted"/>
<keyword evidence="4" id="KW-0597">Phosphoprotein</keyword>
<organism evidence="7 8">
    <name type="scientific">Cohnella abietis</name>
    <dbReference type="NCBI Taxonomy" id="2507935"/>
    <lineage>
        <taxon>Bacteria</taxon>
        <taxon>Bacillati</taxon>
        <taxon>Bacillota</taxon>
        <taxon>Bacilli</taxon>
        <taxon>Bacillales</taxon>
        <taxon>Paenibacillaceae</taxon>
        <taxon>Cohnella</taxon>
    </lineage>
</organism>
<dbReference type="InterPro" id="IPR001789">
    <property type="entry name" value="Sig_transdc_resp-reg_receiver"/>
</dbReference>
<dbReference type="SUPFAM" id="SSF46689">
    <property type="entry name" value="Homeodomain-like"/>
    <property type="match status" value="2"/>
</dbReference>
<dbReference type="InterPro" id="IPR011006">
    <property type="entry name" value="CheY-like_superfamily"/>
</dbReference>
<dbReference type="OrthoDB" id="1974963at2"/>
<dbReference type="PANTHER" id="PTHR43280">
    <property type="entry name" value="ARAC-FAMILY TRANSCRIPTIONAL REGULATOR"/>
    <property type="match status" value="1"/>
</dbReference>
<dbReference type="GO" id="GO:0000160">
    <property type="term" value="P:phosphorelay signal transduction system"/>
    <property type="evidence" value="ECO:0007669"/>
    <property type="project" value="InterPro"/>
</dbReference>
<dbReference type="PANTHER" id="PTHR43280:SF2">
    <property type="entry name" value="HTH-TYPE TRANSCRIPTIONAL REGULATOR EXSA"/>
    <property type="match status" value="1"/>
</dbReference>
<dbReference type="Pfam" id="PF12833">
    <property type="entry name" value="HTH_18"/>
    <property type="match status" value="1"/>
</dbReference>
<evidence type="ECO:0008006" key="9">
    <source>
        <dbReference type="Google" id="ProtNLM"/>
    </source>
</evidence>
<dbReference type="PRINTS" id="PR00032">
    <property type="entry name" value="HTHARAC"/>
</dbReference>
<evidence type="ECO:0000256" key="4">
    <source>
        <dbReference type="PROSITE-ProRule" id="PRU00169"/>
    </source>
</evidence>
<gene>
    <name evidence="7" type="ORF">KCTCHS21_13800</name>
</gene>
<dbReference type="PROSITE" id="PS00041">
    <property type="entry name" value="HTH_ARAC_FAMILY_1"/>
    <property type="match status" value="1"/>
</dbReference>
<dbReference type="KEGG" id="cohn:KCTCHS21_13800"/>
<evidence type="ECO:0000256" key="1">
    <source>
        <dbReference type="ARBA" id="ARBA00023015"/>
    </source>
</evidence>
<keyword evidence="8" id="KW-1185">Reference proteome</keyword>
<evidence type="ECO:0000259" key="6">
    <source>
        <dbReference type="PROSITE" id="PS50110"/>
    </source>
</evidence>
<keyword evidence="1" id="KW-0805">Transcription regulation</keyword>
<feature type="modified residue" description="4-aspartylphosphate" evidence="4">
    <location>
        <position position="63"/>
    </location>
</feature>
<dbReference type="Pfam" id="PF00072">
    <property type="entry name" value="Response_reg"/>
    <property type="match status" value="1"/>
</dbReference>
<evidence type="ECO:0000313" key="8">
    <source>
        <dbReference type="Proteomes" id="UP000289856"/>
    </source>
</evidence>
<evidence type="ECO:0000313" key="7">
    <source>
        <dbReference type="EMBL" id="BBI31981.1"/>
    </source>
</evidence>
<dbReference type="GO" id="GO:0003700">
    <property type="term" value="F:DNA-binding transcription factor activity"/>
    <property type="evidence" value="ECO:0007669"/>
    <property type="project" value="InterPro"/>
</dbReference>
<sequence length="531" mass="61088">MKQTKEMKDMVVLVVDDQTSVVSGIIFGVNWKEIGVREVLKAYNAFEAKEIIMRETVDILLCDIEMPVESGLDLFRWIKDQQKTMECIFLTAHADFIYMKQAMQLGGFDYILQPARYKDIENAIERAAHKIQANQESQKYYDYGKMLYHEKARLVDALLRGWFTDREIRTETLLDDSAKLGITISADGKLHLVLLSVNRRVSEADDLDELLRTKAAELFARYGQKILITQLSKKDYGLVIYSDTRFTMDEQGLMRQLELLMDACRQYNGSDIACYAASVTSHSQISVCAMQLEVMRKNNVSLTSKVFIAGYEGHHDIESVDIPNMKIWGSLLLNGGASAVCEQAIAFLDELSASGQLTAQLLRRFYQEFIQMLYMVLEQMDRSVKEIFPDDELLDIALTPYTSIDEMHKFLHYIEDYFETMPSGGQKNKNQIEQIIQYIRSNLDKDIRRTDIAEAVFLNPSYISRLFRQETGMSLMEFITEEKMKMAQALLKTTELPISMIAMKMGYANFSHFSQVYKKLIGVSPTEDRKR</sequence>
<dbReference type="CDD" id="cd17536">
    <property type="entry name" value="REC_YesN-like"/>
    <property type="match status" value="1"/>
</dbReference>
<dbReference type="PROSITE" id="PS01124">
    <property type="entry name" value="HTH_ARAC_FAMILY_2"/>
    <property type="match status" value="1"/>
</dbReference>
<feature type="domain" description="HTH araC/xylS-type" evidence="5">
    <location>
        <begin position="433"/>
        <end position="531"/>
    </location>
</feature>
<dbReference type="Proteomes" id="UP000289856">
    <property type="component" value="Chromosome"/>
</dbReference>
<dbReference type="Gene3D" id="3.40.50.2300">
    <property type="match status" value="1"/>
</dbReference>
<evidence type="ECO:0000256" key="3">
    <source>
        <dbReference type="ARBA" id="ARBA00023163"/>
    </source>
</evidence>
<protein>
    <recommendedName>
        <fullName evidence="9">Stage 0 sporulation protein A homolog</fullName>
    </recommendedName>
</protein>
<dbReference type="EMBL" id="AP019400">
    <property type="protein sequence ID" value="BBI31981.1"/>
    <property type="molecule type" value="Genomic_DNA"/>
</dbReference>
<reference evidence="7 8" key="1">
    <citation type="submission" date="2019-01" db="EMBL/GenBank/DDBJ databases">
        <title>Complete genome sequence of Cohnella hallensis HS21 isolated from Korean fir (Abies koreana) rhizospheric soil.</title>
        <authorList>
            <person name="Jiang L."/>
            <person name="Kang S.W."/>
            <person name="Kim S."/>
            <person name="Jung J."/>
            <person name="Kim C.Y."/>
            <person name="Kim D.H."/>
            <person name="Kim S.W."/>
            <person name="Lee J."/>
        </authorList>
    </citation>
    <scope>NUCLEOTIDE SEQUENCE [LARGE SCALE GENOMIC DNA]</scope>
    <source>
        <strain evidence="7 8">HS21</strain>
    </source>
</reference>
<accession>A0A3T1D1Q3</accession>
<dbReference type="SMART" id="SM00342">
    <property type="entry name" value="HTH_ARAC"/>
    <property type="match status" value="1"/>
</dbReference>
<dbReference type="InterPro" id="IPR020449">
    <property type="entry name" value="Tscrpt_reg_AraC-type_HTH"/>
</dbReference>
<dbReference type="AlphaFoldDB" id="A0A3T1D1Q3"/>
<dbReference type="InterPro" id="IPR009057">
    <property type="entry name" value="Homeodomain-like_sf"/>
</dbReference>
<dbReference type="RefSeq" id="WP_130606180.1">
    <property type="nucleotide sequence ID" value="NZ_AP019400.1"/>
</dbReference>
<evidence type="ECO:0000259" key="5">
    <source>
        <dbReference type="PROSITE" id="PS01124"/>
    </source>
</evidence>
<dbReference type="InterPro" id="IPR018062">
    <property type="entry name" value="HTH_AraC-typ_CS"/>
</dbReference>
<name>A0A3T1D1Q3_9BACL</name>
<dbReference type="SUPFAM" id="SSF52172">
    <property type="entry name" value="CheY-like"/>
    <property type="match status" value="1"/>
</dbReference>
<dbReference type="Gene3D" id="1.10.10.60">
    <property type="entry name" value="Homeodomain-like"/>
    <property type="match status" value="2"/>
</dbReference>
<evidence type="ECO:0000256" key="2">
    <source>
        <dbReference type="ARBA" id="ARBA00023125"/>
    </source>
</evidence>
<dbReference type="InterPro" id="IPR018060">
    <property type="entry name" value="HTH_AraC"/>
</dbReference>
<keyword evidence="3" id="KW-0804">Transcription</keyword>
<feature type="domain" description="Response regulatory" evidence="6">
    <location>
        <begin position="11"/>
        <end position="128"/>
    </location>
</feature>
<dbReference type="SMART" id="SM00448">
    <property type="entry name" value="REC"/>
    <property type="match status" value="1"/>
</dbReference>